<keyword evidence="7" id="KW-1195">Viral transcription</keyword>
<evidence type="ECO:0000256" key="2">
    <source>
        <dbReference type="ARBA" id="ARBA00012418"/>
    </source>
</evidence>
<accession>A0A6S4P8H6</accession>
<dbReference type="GO" id="GO:0003899">
    <property type="term" value="F:DNA-directed RNA polymerase activity"/>
    <property type="evidence" value="ECO:0007669"/>
    <property type="project" value="UniProtKB-EC"/>
</dbReference>
<keyword evidence="4 9" id="KW-0808">Transferase</keyword>
<keyword evidence="5 9" id="KW-0548">Nucleotidyltransferase</keyword>
<evidence type="ECO:0000256" key="8">
    <source>
        <dbReference type="ARBA" id="ARBA00048552"/>
    </source>
</evidence>
<dbReference type="PROSITE" id="PS00489">
    <property type="entry name" value="RNA_POL_PHAGE_2"/>
    <property type="match status" value="1"/>
</dbReference>
<evidence type="ECO:0000256" key="6">
    <source>
        <dbReference type="ARBA" id="ARBA00023163"/>
    </source>
</evidence>
<evidence type="ECO:0000313" key="12">
    <source>
        <dbReference type="Proteomes" id="UP000504827"/>
    </source>
</evidence>
<dbReference type="PANTHER" id="PTHR10102">
    <property type="entry name" value="DNA-DIRECTED RNA POLYMERASE, MITOCHONDRIAL"/>
    <property type="match status" value="1"/>
</dbReference>
<evidence type="ECO:0000256" key="7">
    <source>
        <dbReference type="ARBA" id="ARBA00023314"/>
    </source>
</evidence>
<protein>
    <recommendedName>
        <fullName evidence="2 9">DNA-directed RNA polymerase</fullName>
        <ecNumber evidence="2 9">2.7.7.6</ecNumber>
    </recommendedName>
</protein>
<dbReference type="InterPro" id="IPR046950">
    <property type="entry name" value="DNA-dir_Rpol_C_phage-type"/>
</dbReference>
<evidence type="ECO:0000256" key="4">
    <source>
        <dbReference type="ARBA" id="ARBA00022679"/>
    </source>
</evidence>
<dbReference type="SUPFAM" id="SSF56672">
    <property type="entry name" value="DNA/RNA polymerases"/>
    <property type="match status" value="1"/>
</dbReference>
<name>A0A6S4P8H6_9CAUD</name>
<keyword evidence="12" id="KW-1185">Reference proteome</keyword>
<dbReference type="GO" id="GO:0003677">
    <property type="term" value="F:DNA binding"/>
    <property type="evidence" value="ECO:0007669"/>
    <property type="project" value="InterPro"/>
</dbReference>
<dbReference type="Pfam" id="PF00940">
    <property type="entry name" value="RNA_pol"/>
    <property type="match status" value="1"/>
</dbReference>
<evidence type="ECO:0000256" key="1">
    <source>
        <dbReference type="ARBA" id="ARBA00009493"/>
    </source>
</evidence>
<dbReference type="Gene3D" id="1.10.1320.10">
    <property type="entry name" value="DNA-directed RNA polymerase, N-terminal domain"/>
    <property type="match status" value="1"/>
</dbReference>
<dbReference type="EC" id="2.7.7.6" evidence="2 9"/>
<evidence type="ECO:0000256" key="5">
    <source>
        <dbReference type="ARBA" id="ARBA00022695"/>
    </source>
</evidence>
<organism evidence="11 12">
    <name type="scientific">uncultured phage_MedDCM-OCT-S35-C6</name>
    <dbReference type="NCBI Taxonomy" id="2741075"/>
    <lineage>
        <taxon>Viruses</taxon>
        <taxon>Duplodnaviria</taxon>
        <taxon>Heunggongvirae</taxon>
        <taxon>Uroviricota</taxon>
        <taxon>Caudoviricetes</taxon>
        <taxon>Autographivirales</taxon>
        <taxon>Pelagivirus</taxon>
        <taxon>Pelagivirus S35C6</taxon>
    </lineage>
</organism>
<dbReference type="GO" id="GO:0000428">
    <property type="term" value="C:DNA-directed RNA polymerase complex"/>
    <property type="evidence" value="ECO:0007669"/>
    <property type="project" value="UniProtKB-KW"/>
</dbReference>
<evidence type="ECO:0000256" key="9">
    <source>
        <dbReference type="RuleBase" id="RU003805"/>
    </source>
</evidence>
<reference evidence="11 12" key="1">
    <citation type="journal article" date="2013" name="PLoS Genet.">
        <title>Expanding the Marine Virosphere Using Metagenomics.</title>
        <authorList>
            <person name="Mizuno C.M."/>
            <person name="Rodriguez-Valera F."/>
            <person name="Kimes N.E."/>
            <person name="Ghai R."/>
        </authorList>
    </citation>
    <scope>NUCLEOTIDE SEQUENCE [LARGE SCALE GENOMIC DNA]</scope>
    <source>
        <strain evidence="11">UvMED-CGR-U-MedDCM-OCT-S35-C6</strain>
    </source>
</reference>
<proteinExistence type="inferred from homology"/>
<dbReference type="PROSITE" id="PS00900">
    <property type="entry name" value="RNA_POL_PHAGE_1"/>
    <property type="match status" value="1"/>
</dbReference>
<keyword evidence="3 9" id="KW-0240">DNA-directed RNA polymerase</keyword>
<keyword evidence="6 9" id="KW-0804">Transcription</keyword>
<comment type="function">
    <text evidence="9">DNA-dependent RNA polymerase catalyzes the transcription of DNA into RNA using the four ribonucleoside triphosphates as substrates.</text>
</comment>
<dbReference type="Gene3D" id="1.10.150.20">
    <property type="entry name" value="5' to 3' exonuclease, C-terminal subdomain"/>
    <property type="match status" value="1"/>
</dbReference>
<dbReference type="InterPro" id="IPR029262">
    <property type="entry name" value="RPOL_N"/>
</dbReference>
<dbReference type="InterPro" id="IPR024075">
    <property type="entry name" value="DNA-dir_RNA_pol_helix_hairp_sf"/>
</dbReference>
<dbReference type="GO" id="GO:0019083">
    <property type="term" value="P:viral transcription"/>
    <property type="evidence" value="ECO:0007669"/>
    <property type="project" value="UniProtKB-KW"/>
</dbReference>
<dbReference type="InterPro" id="IPR043502">
    <property type="entry name" value="DNA/RNA_pol_sf"/>
</dbReference>
<comment type="catalytic activity">
    <reaction evidence="8 9">
        <text>RNA(n) + a ribonucleoside 5'-triphosphate = RNA(n+1) + diphosphate</text>
        <dbReference type="Rhea" id="RHEA:21248"/>
        <dbReference type="Rhea" id="RHEA-COMP:14527"/>
        <dbReference type="Rhea" id="RHEA-COMP:17342"/>
        <dbReference type="ChEBI" id="CHEBI:33019"/>
        <dbReference type="ChEBI" id="CHEBI:61557"/>
        <dbReference type="ChEBI" id="CHEBI:140395"/>
        <dbReference type="EC" id="2.7.7.6"/>
    </reaction>
</comment>
<dbReference type="PANTHER" id="PTHR10102:SF0">
    <property type="entry name" value="DNA-DIRECTED RNA POLYMERASE, MITOCHONDRIAL"/>
    <property type="match status" value="1"/>
</dbReference>
<evidence type="ECO:0000256" key="3">
    <source>
        <dbReference type="ARBA" id="ARBA00022478"/>
    </source>
</evidence>
<comment type="similarity">
    <text evidence="1 9">Belongs to the phage and mitochondrial RNA polymerase family.</text>
</comment>
<dbReference type="Gene3D" id="1.10.287.280">
    <property type="match status" value="1"/>
</dbReference>
<evidence type="ECO:0000259" key="10">
    <source>
        <dbReference type="SMART" id="SM01311"/>
    </source>
</evidence>
<dbReference type="SMART" id="SM01311">
    <property type="entry name" value="RPOL_N"/>
    <property type="match status" value="1"/>
</dbReference>
<dbReference type="Gene3D" id="1.10.287.260">
    <property type="match status" value="1"/>
</dbReference>
<dbReference type="EMBL" id="AP013542">
    <property type="protein sequence ID" value="BAQ94189.1"/>
    <property type="molecule type" value="Genomic_DNA"/>
</dbReference>
<dbReference type="GO" id="GO:0006351">
    <property type="term" value="P:DNA-templated transcription"/>
    <property type="evidence" value="ECO:0007669"/>
    <property type="project" value="InterPro"/>
</dbReference>
<sequence>MKLLEIMPTYKDQVQTEKMSAERGMNRTNKRRLSHIERGEESVTSYGKVIVATTVRPLAIAIAEWIKETDKNVHSKPPIALQYISQIDPLITSLITAKHVINTITTTQKVTSTAITLGGRIETEISLKNFKSLNPELYETTKRDLDKRSWNYAYKRRKLREQAKRDNVMNWQEWSTTERLHVGIQLLDLLVVHTGLVEIGTDQVKHKTFKVIRQTAKTKEWIDNRNQFNELLNPEYLPMVMPPKSVVDGKVTGHGYWTAEMPELDLVKQKGKKFIKELEGHAMPEVTNAVNLMQSTAYKINHFILKVMQNAWDKSLSIGGMPPIENLQTPNKPHDIDTNPEALKKFKKESVIVHTENNRMASKRMLYAKILWLADLFKNYATLYFPLQLDFRGRAYCVPAFLNYQSINGAKALLNFSKGKAITKENRGVFWLAVHGSNMWGNDKVSLEDREKWTIDNQDWIKKCAEDPIGNRQWEDADNAFQFLAFCDEWNRYTQTGDGFISYIPVNVDGSCNGLQIYSLLLKDEVAGKLVNCLPSEIPQDIYQLVANEVIKTLKVKATEGDPMAQKWLDYGVKRSTCKRPIMTICYGSTRYSCTDFVVEDLTKRKDKGEMHPFDDMFKPATYLAKIIWDSIGENLKSARVGMDYLQNNARVIAKEGVPIHWVTPVGFPVYQYYPEMKSKRVCSHLMGEVFAPQIKVEKDETDKLRSRNAVAANYVHSLDSACMVRTVNIAKEKGIENFCNVHDSFATHACDIDKLNESIREAFVGIFKQNLLSSFKLDVGLQLDTETKEKLPAIPESGNLELDLLHKSKFFFA</sequence>
<dbReference type="Proteomes" id="UP000504827">
    <property type="component" value="Segment"/>
</dbReference>
<evidence type="ECO:0000313" key="11">
    <source>
        <dbReference type="EMBL" id="BAQ94189.1"/>
    </source>
</evidence>
<dbReference type="InterPro" id="IPR037159">
    <property type="entry name" value="RNA_POL_N_sf"/>
</dbReference>
<feature type="domain" description="DNA-directed RNA polymerase N-terminal" evidence="10">
    <location>
        <begin position="11"/>
        <end position="295"/>
    </location>
</feature>
<dbReference type="InterPro" id="IPR002092">
    <property type="entry name" value="DNA-dir_Rpol_phage-type"/>
</dbReference>